<dbReference type="InterPro" id="IPR036397">
    <property type="entry name" value="RNaseH_sf"/>
</dbReference>
<protein>
    <recommendedName>
        <fullName evidence="2">Reverse transcriptase zinc-binding domain-containing protein</fullName>
    </recommendedName>
</protein>
<feature type="compositionally biased region" description="Polar residues" evidence="1">
    <location>
        <begin position="566"/>
        <end position="585"/>
    </location>
</feature>
<dbReference type="Gene3D" id="3.30.420.10">
    <property type="entry name" value="Ribonuclease H-like superfamily/Ribonuclease H"/>
    <property type="match status" value="1"/>
</dbReference>
<feature type="compositionally biased region" description="Basic residues" evidence="1">
    <location>
        <begin position="594"/>
        <end position="605"/>
    </location>
</feature>
<feature type="domain" description="Reverse transcriptase zinc-binding" evidence="2">
    <location>
        <begin position="314"/>
        <end position="376"/>
    </location>
</feature>
<dbReference type="Proteomes" id="UP000521872">
    <property type="component" value="Unassembled WGS sequence"/>
</dbReference>
<feature type="region of interest" description="Disordered" evidence="1">
    <location>
        <begin position="566"/>
        <end position="605"/>
    </location>
</feature>
<evidence type="ECO:0000256" key="1">
    <source>
        <dbReference type="SAM" id="MobiDB-lite"/>
    </source>
</evidence>
<dbReference type="InterPro" id="IPR026960">
    <property type="entry name" value="RVT-Znf"/>
</dbReference>
<evidence type="ECO:0000313" key="4">
    <source>
        <dbReference type="Proteomes" id="UP000521872"/>
    </source>
</evidence>
<feature type="region of interest" description="Disordered" evidence="1">
    <location>
        <begin position="26"/>
        <end position="101"/>
    </location>
</feature>
<evidence type="ECO:0000313" key="3">
    <source>
        <dbReference type="EMBL" id="KAF4620463.1"/>
    </source>
</evidence>
<keyword evidence="4" id="KW-1185">Reference proteome</keyword>
<feature type="compositionally biased region" description="Basic and acidic residues" evidence="1">
    <location>
        <begin position="40"/>
        <end position="52"/>
    </location>
</feature>
<organism evidence="3 4">
    <name type="scientific">Agrocybe pediades</name>
    <dbReference type="NCBI Taxonomy" id="84607"/>
    <lineage>
        <taxon>Eukaryota</taxon>
        <taxon>Fungi</taxon>
        <taxon>Dikarya</taxon>
        <taxon>Basidiomycota</taxon>
        <taxon>Agaricomycotina</taxon>
        <taxon>Agaricomycetes</taxon>
        <taxon>Agaricomycetidae</taxon>
        <taxon>Agaricales</taxon>
        <taxon>Agaricineae</taxon>
        <taxon>Strophariaceae</taxon>
        <taxon>Agrocybe</taxon>
    </lineage>
</organism>
<comment type="caution">
    <text evidence="3">The sequence shown here is derived from an EMBL/GenBank/DDBJ whole genome shotgun (WGS) entry which is preliminary data.</text>
</comment>
<name>A0A8H4R136_9AGAR</name>
<sequence length="605" mass="68948">MGCENPAICIEEANNVLNRLRPEWDPRSEETALALQTSEQARHRIEEERAEGIEQCTFDPLPNTTESPTEEVRVFNPYKPRDPNGAAEDQNPDGNAGPQHDPELITIITQSKNESYDSGKTAVGIRYADNQEQDQVTVLSGGDATGERGTCEAILLALRTVNTGAHLRIQLTNKQVLKTLTAYLPKFEDRGWINVPQGHLYKKIAAKFRDRRATTTLTTTFDMGQYMDIRDRLNQLVSPDALEQAEPNLFNNQNDQPGETLEGAKLSTATQSLLYQGIVRTKDAYVKRDTVAHLDMIRHAVGDTHGKRPSDEQIWLSLRRKEIGLRPRAFLWKAIHNAYKIGRWWERIQNYELRGQCQVCNTTETMEHILTECQASGQETIWKLAKDLWQKKGLQWPNPTIGLILGCGLAAFRRRNKAAPPGTNRLYTILVSESAHLIWKQRCKWKISLDGDPERIPSAQETTDTWLKQINRRLRTDCLHTDKMRYGRKALRVQLVETTWWGVLRNQRDLPDDWATNPTTEVLVGREERPPGRNLLSGSPRAPHYPKRVCRQSIMAFPRVENYSNIQQRETSAQKARNARTTMSTVAIPEAPQKKKKKGKGIQID</sequence>
<reference evidence="3 4" key="1">
    <citation type="submission" date="2019-12" db="EMBL/GenBank/DDBJ databases">
        <authorList>
            <person name="Floudas D."/>
            <person name="Bentzer J."/>
            <person name="Ahren D."/>
            <person name="Johansson T."/>
            <person name="Persson P."/>
            <person name="Tunlid A."/>
        </authorList>
    </citation>
    <scope>NUCLEOTIDE SEQUENCE [LARGE SCALE GENOMIC DNA]</scope>
    <source>
        <strain evidence="3 4">CBS 102.39</strain>
    </source>
</reference>
<gene>
    <name evidence="3" type="ORF">D9613_000625</name>
</gene>
<proteinExistence type="predicted"/>
<accession>A0A8H4R136</accession>
<dbReference type="GO" id="GO:0003676">
    <property type="term" value="F:nucleic acid binding"/>
    <property type="evidence" value="ECO:0007669"/>
    <property type="project" value="InterPro"/>
</dbReference>
<dbReference type="EMBL" id="JAACJL010000015">
    <property type="protein sequence ID" value="KAF4620463.1"/>
    <property type="molecule type" value="Genomic_DNA"/>
</dbReference>
<dbReference type="AlphaFoldDB" id="A0A8H4R136"/>
<evidence type="ECO:0000259" key="2">
    <source>
        <dbReference type="Pfam" id="PF13966"/>
    </source>
</evidence>
<dbReference type="Pfam" id="PF13966">
    <property type="entry name" value="zf-RVT"/>
    <property type="match status" value="1"/>
</dbReference>